<keyword evidence="11" id="KW-0186">Copper</keyword>
<dbReference type="GO" id="GO:0016020">
    <property type="term" value="C:membrane"/>
    <property type="evidence" value="ECO:0007669"/>
    <property type="project" value="UniProtKB-SubCell"/>
</dbReference>
<dbReference type="GO" id="GO:0005507">
    <property type="term" value="F:copper ion binding"/>
    <property type="evidence" value="ECO:0007669"/>
    <property type="project" value="InterPro"/>
</dbReference>
<feature type="transmembrane region" description="Helical" evidence="17">
    <location>
        <begin position="22"/>
        <end position="46"/>
    </location>
</feature>
<evidence type="ECO:0000256" key="13">
    <source>
        <dbReference type="ARBA" id="ARBA00024688"/>
    </source>
</evidence>
<evidence type="ECO:0000256" key="2">
    <source>
        <dbReference type="ARBA" id="ARBA00007866"/>
    </source>
</evidence>
<dbReference type="GO" id="GO:0004129">
    <property type="term" value="F:cytochrome-c oxidase activity"/>
    <property type="evidence" value="ECO:0007669"/>
    <property type="project" value="UniProtKB-EC"/>
</dbReference>
<dbReference type="GO" id="GO:0016491">
    <property type="term" value="F:oxidoreductase activity"/>
    <property type="evidence" value="ECO:0007669"/>
    <property type="project" value="InterPro"/>
</dbReference>
<dbReference type="InterPro" id="IPR034236">
    <property type="entry name" value="CuRO_CcO_Caa3_II"/>
</dbReference>
<evidence type="ECO:0000256" key="16">
    <source>
        <dbReference type="PROSITE-ProRule" id="PRU00433"/>
    </source>
</evidence>
<evidence type="ECO:0000256" key="8">
    <source>
        <dbReference type="ARBA" id="ARBA00022982"/>
    </source>
</evidence>
<feature type="domain" description="Cytochrome oxidase subunit II copper A binding" evidence="18">
    <location>
        <begin position="91"/>
        <end position="207"/>
    </location>
</feature>
<dbReference type="Proteomes" id="UP000600101">
    <property type="component" value="Unassembled WGS sequence"/>
</dbReference>
<keyword evidence="7 16" id="KW-0479">Metal-binding</keyword>
<dbReference type="InterPro" id="IPR014222">
    <property type="entry name" value="Cyt_c_oxidase_su2"/>
</dbReference>
<keyword evidence="10 16" id="KW-0408">Iron</keyword>
<evidence type="ECO:0000256" key="17">
    <source>
        <dbReference type="SAM" id="Phobius"/>
    </source>
</evidence>
<dbReference type="AlphaFoldDB" id="A0A9X0R248"/>
<evidence type="ECO:0000313" key="20">
    <source>
        <dbReference type="EMBL" id="MBC4018351.1"/>
    </source>
</evidence>
<dbReference type="Pfam" id="PF00116">
    <property type="entry name" value="COX2"/>
    <property type="match status" value="1"/>
</dbReference>
<comment type="caution">
    <text evidence="20">The sequence shown here is derived from an EMBL/GenBank/DDBJ whole genome shotgun (WGS) entry which is preliminary data.</text>
</comment>
<feature type="domain" description="Cytochrome c" evidence="19">
    <location>
        <begin position="216"/>
        <end position="307"/>
    </location>
</feature>
<dbReference type="SUPFAM" id="SSF46626">
    <property type="entry name" value="Cytochrome c"/>
    <property type="match status" value="1"/>
</dbReference>
<gene>
    <name evidence="20" type="primary">coxB</name>
    <name evidence="20" type="ORF">H7965_23990</name>
</gene>
<evidence type="ECO:0000256" key="11">
    <source>
        <dbReference type="ARBA" id="ARBA00023008"/>
    </source>
</evidence>
<dbReference type="PANTHER" id="PTHR22888">
    <property type="entry name" value="CYTOCHROME C OXIDASE, SUBUNIT II"/>
    <property type="match status" value="1"/>
</dbReference>
<dbReference type="RefSeq" id="WP_186773103.1">
    <property type="nucleotide sequence ID" value="NZ_JACOMF010000051.1"/>
</dbReference>
<comment type="subcellular location">
    <subcellularLocation>
        <location evidence="1">Membrane</location>
        <topology evidence="1">Multi-pass membrane protein</topology>
    </subcellularLocation>
</comment>
<dbReference type="InterPro" id="IPR045187">
    <property type="entry name" value="CcO_II"/>
</dbReference>
<keyword evidence="21" id="KW-1185">Reference proteome</keyword>
<dbReference type="NCBIfam" id="TIGR02866">
    <property type="entry name" value="CoxB"/>
    <property type="match status" value="1"/>
</dbReference>
<organism evidence="20 21">
    <name type="scientific">Siccirubricoccus deserti</name>
    <dbReference type="NCBI Taxonomy" id="2013562"/>
    <lineage>
        <taxon>Bacteria</taxon>
        <taxon>Pseudomonadati</taxon>
        <taxon>Pseudomonadota</taxon>
        <taxon>Alphaproteobacteria</taxon>
        <taxon>Acetobacterales</taxon>
        <taxon>Roseomonadaceae</taxon>
        <taxon>Siccirubricoccus</taxon>
    </lineage>
</organism>
<comment type="function">
    <text evidence="13">Subunits I and II form the functional core of the enzyme complex. Electrons originating in cytochrome c are transferred via heme a and Cu(A) to the binuclear center formed by heme a3 and Cu(B).</text>
</comment>
<comment type="similarity">
    <text evidence="2">Belongs to the cytochrome c oxidase subunit 2 family.</text>
</comment>
<evidence type="ECO:0000256" key="12">
    <source>
        <dbReference type="ARBA" id="ARBA00023136"/>
    </source>
</evidence>
<evidence type="ECO:0000256" key="9">
    <source>
        <dbReference type="ARBA" id="ARBA00022989"/>
    </source>
</evidence>
<dbReference type="PROSITE" id="PS50857">
    <property type="entry name" value="COX2_CUA"/>
    <property type="match status" value="1"/>
</dbReference>
<keyword evidence="8" id="KW-0249">Electron transport</keyword>
<dbReference type="CDD" id="cd04213">
    <property type="entry name" value="CuRO_CcO_Caa3_II"/>
    <property type="match status" value="1"/>
</dbReference>
<keyword evidence="12 17" id="KW-0472">Membrane</keyword>
<protein>
    <recommendedName>
        <fullName evidence="14">Cytochrome aa3 subunit 2</fullName>
    </recommendedName>
</protein>
<evidence type="ECO:0000256" key="3">
    <source>
        <dbReference type="ARBA" id="ARBA00022448"/>
    </source>
</evidence>
<keyword evidence="3" id="KW-0813">Transport</keyword>
<evidence type="ECO:0000256" key="14">
    <source>
        <dbReference type="ARBA" id="ARBA00031399"/>
    </source>
</evidence>
<feature type="transmembrane region" description="Helical" evidence="17">
    <location>
        <begin position="58"/>
        <end position="82"/>
    </location>
</feature>
<keyword evidence="5" id="KW-0679">Respiratory chain</keyword>
<keyword evidence="4 16" id="KW-0349">Heme</keyword>
<dbReference type="PROSITE" id="PS51007">
    <property type="entry name" value="CYTC"/>
    <property type="match status" value="1"/>
</dbReference>
<dbReference type="InterPro" id="IPR009056">
    <property type="entry name" value="Cyt_c-like_dom"/>
</dbReference>
<dbReference type="Gene3D" id="2.60.40.420">
    <property type="entry name" value="Cupredoxins - blue copper proteins"/>
    <property type="match status" value="1"/>
</dbReference>
<reference evidence="20" key="1">
    <citation type="submission" date="2020-08" db="EMBL/GenBank/DDBJ databases">
        <authorList>
            <person name="Hu Y."/>
            <person name="Nguyen S.V."/>
            <person name="Li F."/>
            <person name="Fanning S."/>
        </authorList>
    </citation>
    <scope>NUCLEOTIDE SEQUENCE</scope>
    <source>
        <strain evidence="20">SYSU D8009</strain>
    </source>
</reference>
<name>A0A9X0R248_9PROT</name>
<evidence type="ECO:0000256" key="1">
    <source>
        <dbReference type="ARBA" id="ARBA00004141"/>
    </source>
</evidence>
<dbReference type="PANTHER" id="PTHR22888:SF9">
    <property type="entry name" value="CYTOCHROME C OXIDASE SUBUNIT 2"/>
    <property type="match status" value="1"/>
</dbReference>
<dbReference type="InterPro" id="IPR001505">
    <property type="entry name" value="Copper_CuA"/>
</dbReference>
<dbReference type="InterPro" id="IPR002429">
    <property type="entry name" value="CcO_II-like_C"/>
</dbReference>
<comment type="catalytic activity">
    <reaction evidence="15">
        <text>4 Fe(II)-[cytochrome c] + O2 + 8 H(+)(in) = 4 Fe(III)-[cytochrome c] + 2 H2O + 4 H(+)(out)</text>
        <dbReference type="Rhea" id="RHEA:11436"/>
        <dbReference type="Rhea" id="RHEA-COMP:10350"/>
        <dbReference type="Rhea" id="RHEA-COMP:14399"/>
        <dbReference type="ChEBI" id="CHEBI:15377"/>
        <dbReference type="ChEBI" id="CHEBI:15378"/>
        <dbReference type="ChEBI" id="CHEBI:15379"/>
        <dbReference type="ChEBI" id="CHEBI:29033"/>
        <dbReference type="ChEBI" id="CHEBI:29034"/>
        <dbReference type="EC" id="7.1.1.9"/>
    </reaction>
</comment>
<evidence type="ECO:0000259" key="18">
    <source>
        <dbReference type="PROSITE" id="PS50857"/>
    </source>
</evidence>
<dbReference type="EMBL" id="JACOMF010000051">
    <property type="protein sequence ID" value="MBC4018351.1"/>
    <property type="molecule type" value="Genomic_DNA"/>
</dbReference>
<dbReference type="Pfam" id="PF00034">
    <property type="entry name" value="Cytochrom_C"/>
    <property type="match status" value="1"/>
</dbReference>
<evidence type="ECO:0000256" key="10">
    <source>
        <dbReference type="ARBA" id="ARBA00023004"/>
    </source>
</evidence>
<sequence>MTGGWQSALAPGGSSADAILRLFWPTVALLGLIWLAVLLVLAAALLRRARPEAPRRAGAVVGAATAGTVLVVIGLTLASYLVTRPISAAADAPLIVQLRGLQWWWQATYPEEGEASGFVTANELHLPLGRPVRLELSAEDVIHSFWVPNLAGKQDMIPGRDNALTFTPTVPGVYRAQCAEFCGLQHARMALLVVVEPPEEFARWRAVQAAPATAEALAAEGRQVFERQPCGACHTVRGTGAAGRTGPDLTHLASRGTLAAGLLPMTRGALAAWIADPQTLKPGNNMPLVPLSADELQALTAWLASLR</sequence>
<evidence type="ECO:0000256" key="4">
    <source>
        <dbReference type="ARBA" id="ARBA00022617"/>
    </source>
</evidence>
<dbReference type="PROSITE" id="PS00078">
    <property type="entry name" value="COX2"/>
    <property type="match status" value="1"/>
</dbReference>
<keyword evidence="9 17" id="KW-1133">Transmembrane helix</keyword>
<evidence type="ECO:0000313" key="21">
    <source>
        <dbReference type="Proteomes" id="UP000600101"/>
    </source>
</evidence>
<keyword evidence="6 17" id="KW-0812">Transmembrane</keyword>
<accession>A0A9X0R248</accession>
<dbReference type="InterPro" id="IPR008972">
    <property type="entry name" value="Cupredoxin"/>
</dbReference>
<dbReference type="GO" id="GO:0020037">
    <property type="term" value="F:heme binding"/>
    <property type="evidence" value="ECO:0007669"/>
    <property type="project" value="InterPro"/>
</dbReference>
<evidence type="ECO:0000256" key="15">
    <source>
        <dbReference type="ARBA" id="ARBA00047816"/>
    </source>
</evidence>
<evidence type="ECO:0000256" key="6">
    <source>
        <dbReference type="ARBA" id="ARBA00022692"/>
    </source>
</evidence>
<evidence type="ECO:0000259" key="19">
    <source>
        <dbReference type="PROSITE" id="PS51007"/>
    </source>
</evidence>
<dbReference type="InterPro" id="IPR036909">
    <property type="entry name" value="Cyt_c-like_dom_sf"/>
</dbReference>
<proteinExistence type="inferred from homology"/>
<evidence type="ECO:0000256" key="7">
    <source>
        <dbReference type="ARBA" id="ARBA00022723"/>
    </source>
</evidence>
<evidence type="ECO:0000256" key="5">
    <source>
        <dbReference type="ARBA" id="ARBA00022660"/>
    </source>
</evidence>
<dbReference type="GO" id="GO:0042773">
    <property type="term" value="P:ATP synthesis coupled electron transport"/>
    <property type="evidence" value="ECO:0007669"/>
    <property type="project" value="TreeGrafter"/>
</dbReference>
<dbReference type="SUPFAM" id="SSF49503">
    <property type="entry name" value="Cupredoxins"/>
    <property type="match status" value="1"/>
</dbReference>